<proteinExistence type="predicted"/>
<reference evidence="4" key="1">
    <citation type="submission" date="2020-01" db="EMBL/GenBank/DDBJ databases">
        <authorList>
            <consortium name="DOE Joint Genome Institute"/>
            <person name="Haridas S."/>
            <person name="Albert R."/>
            <person name="Binder M."/>
            <person name="Bloem J."/>
            <person name="Labutti K."/>
            <person name="Salamov A."/>
            <person name="Andreopoulos B."/>
            <person name="Baker S.E."/>
            <person name="Barry K."/>
            <person name="Bills G."/>
            <person name="Bluhm B.H."/>
            <person name="Cannon C."/>
            <person name="Castanera R."/>
            <person name="Culley D.E."/>
            <person name="Daum C."/>
            <person name="Ezra D."/>
            <person name="Gonzalez J.B."/>
            <person name="Henrissat B."/>
            <person name="Kuo A."/>
            <person name="Liang C."/>
            <person name="Lipzen A."/>
            <person name="Lutzoni F."/>
            <person name="Magnuson J."/>
            <person name="Mondo S."/>
            <person name="Nolan M."/>
            <person name="Ohm R."/>
            <person name="Pangilinan J."/>
            <person name="Park H.-J."/>
            <person name="Ramirez L."/>
            <person name="Alfaro M."/>
            <person name="Sun H."/>
            <person name="Tritt A."/>
            <person name="Yoshinaga Y."/>
            <person name="Zwiers L.-H."/>
            <person name="Turgeon B.G."/>
            <person name="Goodwin S.B."/>
            <person name="Spatafora J.W."/>
            <person name="Crous P.W."/>
            <person name="Grigoriev I.V."/>
        </authorList>
    </citation>
    <scope>NUCLEOTIDE SEQUENCE</scope>
    <source>
        <strain evidence="4">IPT5</strain>
    </source>
</reference>
<evidence type="ECO:0000259" key="3">
    <source>
        <dbReference type="PROSITE" id="PS50048"/>
    </source>
</evidence>
<keyword evidence="1" id="KW-0539">Nucleus</keyword>
<dbReference type="InterPro" id="IPR001138">
    <property type="entry name" value="Zn2Cys6_DnaBD"/>
</dbReference>
<dbReference type="Pfam" id="PF00172">
    <property type="entry name" value="Zn_clus"/>
    <property type="match status" value="1"/>
</dbReference>
<evidence type="ECO:0000313" key="5">
    <source>
        <dbReference type="Proteomes" id="UP000799423"/>
    </source>
</evidence>
<evidence type="ECO:0000256" key="2">
    <source>
        <dbReference type="SAM" id="MobiDB-lite"/>
    </source>
</evidence>
<dbReference type="EMBL" id="MU006437">
    <property type="protein sequence ID" value="KAF2844011.1"/>
    <property type="molecule type" value="Genomic_DNA"/>
</dbReference>
<dbReference type="PROSITE" id="PS50048">
    <property type="entry name" value="ZN2_CY6_FUNGAL_2"/>
    <property type="match status" value="1"/>
</dbReference>
<dbReference type="GO" id="GO:0008270">
    <property type="term" value="F:zinc ion binding"/>
    <property type="evidence" value="ECO:0007669"/>
    <property type="project" value="InterPro"/>
</dbReference>
<feature type="domain" description="Zn(2)-C6 fungal-type" evidence="3">
    <location>
        <begin position="43"/>
        <end position="73"/>
    </location>
</feature>
<dbReference type="Gene3D" id="4.10.240.10">
    <property type="entry name" value="Zn(2)-C6 fungal-type DNA-binding domain"/>
    <property type="match status" value="1"/>
</dbReference>
<dbReference type="GO" id="GO:0000981">
    <property type="term" value="F:DNA-binding transcription factor activity, RNA polymerase II-specific"/>
    <property type="evidence" value="ECO:0007669"/>
    <property type="project" value="InterPro"/>
</dbReference>
<keyword evidence="5" id="KW-1185">Reference proteome</keyword>
<accession>A0A6A7ALM8</accession>
<dbReference type="CDD" id="cd00067">
    <property type="entry name" value="GAL4"/>
    <property type="match status" value="1"/>
</dbReference>
<dbReference type="PANTHER" id="PTHR47654:SF5">
    <property type="entry name" value="TRANSCRIPTION FACTOR DOMAIN-CONTAINING PROTEIN"/>
    <property type="match status" value="1"/>
</dbReference>
<dbReference type="Proteomes" id="UP000799423">
    <property type="component" value="Unassembled WGS sequence"/>
</dbReference>
<dbReference type="PANTHER" id="PTHR47654">
    <property type="entry name" value="ZN(II)2CYS6 TRANSCRIPTION FACTOR (EUROFUNG)-RELATED"/>
    <property type="match status" value="1"/>
</dbReference>
<name>A0A6A7ALM8_9PLEO</name>
<organism evidence="4 5">
    <name type="scientific">Plenodomus tracheiphilus IPT5</name>
    <dbReference type="NCBI Taxonomy" id="1408161"/>
    <lineage>
        <taxon>Eukaryota</taxon>
        <taxon>Fungi</taxon>
        <taxon>Dikarya</taxon>
        <taxon>Ascomycota</taxon>
        <taxon>Pezizomycotina</taxon>
        <taxon>Dothideomycetes</taxon>
        <taxon>Pleosporomycetidae</taxon>
        <taxon>Pleosporales</taxon>
        <taxon>Pleosporineae</taxon>
        <taxon>Leptosphaeriaceae</taxon>
        <taxon>Plenodomus</taxon>
    </lineage>
</organism>
<dbReference type="SMART" id="SM00066">
    <property type="entry name" value="GAL4"/>
    <property type="match status" value="1"/>
</dbReference>
<sequence>MSSVTSYRLPLDPRKLPVPRLRPGDEARSATAQRCQRRRVSRACVSCRARKVRCDGGRPQCQNCQGNYGLCVYIQSRKDRLKVATEHVHNMSTFLQDLKDSVTEEKKQEIDELLGRVINEVFDATASVDMPKFSAPSSIHKEVNMPAVVGCVEDLDASSKDKVQDVEVRADNFVGRSCGQQCLWCLQRQMLYPKQVLSATEDFVNKVQVPLGWSADCTSRFTLAGVETEPTIWF</sequence>
<dbReference type="AlphaFoldDB" id="A0A6A7ALM8"/>
<protein>
    <recommendedName>
        <fullName evidence="3">Zn(2)-C6 fungal-type domain-containing protein</fullName>
    </recommendedName>
</protein>
<evidence type="ECO:0000256" key="1">
    <source>
        <dbReference type="ARBA" id="ARBA00023242"/>
    </source>
</evidence>
<dbReference type="InterPro" id="IPR036864">
    <property type="entry name" value="Zn2-C6_fun-type_DNA-bd_sf"/>
</dbReference>
<evidence type="ECO:0000313" key="4">
    <source>
        <dbReference type="EMBL" id="KAF2844011.1"/>
    </source>
</evidence>
<dbReference type="InterPro" id="IPR053230">
    <property type="entry name" value="Trans_reg_galc"/>
</dbReference>
<dbReference type="SUPFAM" id="SSF57701">
    <property type="entry name" value="Zn2/Cys6 DNA-binding domain"/>
    <property type="match status" value="1"/>
</dbReference>
<dbReference type="OrthoDB" id="10261408at2759"/>
<dbReference type="PROSITE" id="PS00463">
    <property type="entry name" value="ZN2_CY6_FUNGAL_1"/>
    <property type="match status" value="1"/>
</dbReference>
<feature type="region of interest" description="Disordered" evidence="2">
    <location>
        <begin position="1"/>
        <end position="32"/>
    </location>
</feature>
<gene>
    <name evidence="4" type="ORF">T440DRAFT_473735</name>
</gene>